<evidence type="ECO:0000313" key="6">
    <source>
        <dbReference type="Proteomes" id="UP000013047"/>
    </source>
</evidence>
<dbReference type="Gene3D" id="3.40.50.2300">
    <property type="match status" value="1"/>
</dbReference>
<keyword evidence="2" id="KW-0902">Two-component regulatory system</keyword>
<dbReference type="PANTHER" id="PTHR45339">
    <property type="entry name" value="HYBRID SIGNAL TRANSDUCTION HISTIDINE KINASE J"/>
    <property type="match status" value="1"/>
</dbReference>
<feature type="domain" description="Response regulatory" evidence="4">
    <location>
        <begin position="2"/>
        <end position="118"/>
    </location>
</feature>
<dbReference type="InterPro" id="IPR001789">
    <property type="entry name" value="Sig_transdc_resp-reg_receiver"/>
</dbReference>
<evidence type="ECO:0000259" key="4">
    <source>
        <dbReference type="PROSITE" id="PS50110"/>
    </source>
</evidence>
<dbReference type="InterPro" id="IPR011006">
    <property type="entry name" value="CheY-like_superfamily"/>
</dbReference>
<dbReference type="Proteomes" id="UP000013047">
    <property type="component" value="Unassembled WGS sequence"/>
</dbReference>
<dbReference type="Pfam" id="PF00072">
    <property type="entry name" value="Response_reg"/>
    <property type="match status" value="1"/>
</dbReference>
<dbReference type="OrthoDB" id="9179585at2"/>
<evidence type="ECO:0000313" key="5">
    <source>
        <dbReference type="EMBL" id="ENO97475.1"/>
    </source>
</evidence>
<dbReference type="PANTHER" id="PTHR45339:SF1">
    <property type="entry name" value="HYBRID SIGNAL TRANSDUCTION HISTIDINE KINASE J"/>
    <property type="match status" value="1"/>
</dbReference>
<dbReference type="CDD" id="cd17546">
    <property type="entry name" value="REC_hyHK_CKI1_RcsC-like"/>
    <property type="match status" value="1"/>
</dbReference>
<keyword evidence="6" id="KW-1185">Reference proteome</keyword>
<feature type="modified residue" description="4-aspartylphosphate" evidence="3">
    <location>
        <position position="51"/>
    </location>
</feature>
<reference evidence="5 6" key="1">
    <citation type="submission" date="2012-09" db="EMBL/GenBank/DDBJ databases">
        <title>Draft Genome Sequences of 6 Strains from Genus Thauera.</title>
        <authorList>
            <person name="Liu B."/>
            <person name="Shapleigh J.P."/>
            <person name="Frostegard A.H."/>
        </authorList>
    </citation>
    <scope>NUCLEOTIDE SEQUENCE [LARGE SCALE GENOMIC DNA]</scope>
    <source>
        <strain evidence="5 6">B4P</strain>
    </source>
</reference>
<accession>N6Z0W4</accession>
<name>N6Z0W4_9RHOO</name>
<dbReference type="RefSeq" id="WP_004360758.1">
    <property type="nucleotide sequence ID" value="NZ_AMXF01000045.1"/>
</dbReference>
<dbReference type="GO" id="GO:0000160">
    <property type="term" value="P:phosphorelay signal transduction system"/>
    <property type="evidence" value="ECO:0007669"/>
    <property type="project" value="UniProtKB-KW"/>
</dbReference>
<dbReference type="EMBL" id="AMXF01000045">
    <property type="protein sequence ID" value="ENO97475.1"/>
    <property type="molecule type" value="Genomic_DNA"/>
</dbReference>
<comment type="caution">
    <text evidence="5">The sequence shown here is derived from an EMBL/GenBank/DDBJ whole genome shotgun (WGS) entry which is preliminary data.</text>
</comment>
<proteinExistence type="predicted"/>
<protein>
    <submittedName>
        <fullName evidence="5">Putative two component transcriptional regulator</fullName>
    </submittedName>
</protein>
<dbReference type="SMART" id="SM00448">
    <property type="entry name" value="REC"/>
    <property type="match status" value="1"/>
</dbReference>
<evidence type="ECO:0000256" key="1">
    <source>
        <dbReference type="ARBA" id="ARBA00022553"/>
    </source>
</evidence>
<evidence type="ECO:0000256" key="2">
    <source>
        <dbReference type="ARBA" id="ARBA00023012"/>
    </source>
</evidence>
<organism evidence="5 6">
    <name type="scientific">Thauera phenylacetica B4P</name>
    <dbReference type="NCBI Taxonomy" id="1234382"/>
    <lineage>
        <taxon>Bacteria</taxon>
        <taxon>Pseudomonadati</taxon>
        <taxon>Pseudomonadota</taxon>
        <taxon>Betaproteobacteria</taxon>
        <taxon>Rhodocyclales</taxon>
        <taxon>Zoogloeaceae</taxon>
        <taxon>Thauera</taxon>
    </lineage>
</organism>
<evidence type="ECO:0000256" key="3">
    <source>
        <dbReference type="PROSITE-ProRule" id="PRU00169"/>
    </source>
</evidence>
<dbReference type="AlphaFoldDB" id="N6Z0W4"/>
<keyword evidence="1 3" id="KW-0597">Phosphoprotein</keyword>
<gene>
    <name evidence="5" type="ORF">C667_08605</name>
</gene>
<dbReference type="SUPFAM" id="SSF52172">
    <property type="entry name" value="CheY-like"/>
    <property type="match status" value="1"/>
</dbReference>
<sequence length="130" mass="13664">MKVLIVDDNPINRLLPIAWLKRLGCETEESAGGTDALAKLATGGFDVVLLDLSMPEMSGTEICRRTRAMPGGGRIRIIAYTAHAAPEAFESFRSAGFDDVLVKPVTRETLLGAFSALEGFEGIGGAGPAG</sequence>
<dbReference type="PROSITE" id="PS50110">
    <property type="entry name" value="RESPONSE_REGULATORY"/>
    <property type="match status" value="1"/>
</dbReference>